<evidence type="ECO:0000313" key="14">
    <source>
        <dbReference type="EMBL" id="ASO21550.1"/>
    </source>
</evidence>
<dbReference type="KEGG" id="ahg:AHOG_19645"/>
<evidence type="ECO:0000313" key="15">
    <source>
        <dbReference type="Proteomes" id="UP000204221"/>
    </source>
</evidence>
<evidence type="ECO:0000256" key="1">
    <source>
        <dbReference type="ARBA" id="ARBA00004167"/>
    </source>
</evidence>
<dbReference type="PANTHER" id="PTHR37461">
    <property type="entry name" value="ANTI-SIGMA-K FACTOR RSKA"/>
    <property type="match status" value="1"/>
</dbReference>
<feature type="domain" description="Anti-sigma K factor RskA C-terminal" evidence="13">
    <location>
        <begin position="142"/>
        <end position="292"/>
    </location>
</feature>
<evidence type="ECO:0000256" key="3">
    <source>
        <dbReference type="ARBA" id="ARBA00022475"/>
    </source>
</evidence>
<keyword evidence="8" id="KW-0804">Transcription</keyword>
<feature type="compositionally biased region" description="Pro residues" evidence="11">
    <location>
        <begin position="84"/>
        <end position="94"/>
    </location>
</feature>
<feature type="region of interest" description="Disordered" evidence="11">
    <location>
        <begin position="277"/>
        <end position="300"/>
    </location>
</feature>
<evidence type="ECO:0000259" key="13">
    <source>
        <dbReference type="Pfam" id="PF10099"/>
    </source>
</evidence>
<name>A0A221W6F9_9PSEU</name>
<dbReference type="OrthoDB" id="5183209at2"/>
<dbReference type="EMBL" id="CP022521">
    <property type="protein sequence ID" value="ASO21550.1"/>
    <property type="molecule type" value="Genomic_DNA"/>
</dbReference>
<sequence>MSELEQGEECEHHETAVGWALSSLAPDEAARFAEHLPSCARCRGTVAETEELGALLGEAVPAAEPPAGMRDRMLARIAEVDQEPGPPPPHPPAEVPVATRHQSDGTASAGATRPPGGPGERARRPGWPERPRRRGRAAVALLAVAVAVLAAASAGLGLRLVEVHRQQEVQARQAASMETALRVAADPDMHRIVLHDPAQQTAAVLFATGAHGAVVSTGLPRNEADQMYVLWALQGDQPVPMAGFEVGAEQERMPTQTLRWSHDMTEDMASVTAFAISSEPDGDMPDAPSGDIVASGPMSG</sequence>
<dbReference type="Proteomes" id="UP000204221">
    <property type="component" value="Chromosome"/>
</dbReference>
<dbReference type="InterPro" id="IPR041916">
    <property type="entry name" value="Anti_sigma_zinc_sf"/>
</dbReference>
<keyword evidence="7 12" id="KW-0472">Membrane</keyword>
<accession>A0A221W6F9</accession>
<evidence type="ECO:0000256" key="11">
    <source>
        <dbReference type="SAM" id="MobiDB-lite"/>
    </source>
</evidence>
<dbReference type="GO" id="GO:0006417">
    <property type="term" value="P:regulation of translation"/>
    <property type="evidence" value="ECO:0007669"/>
    <property type="project" value="TreeGrafter"/>
</dbReference>
<keyword evidence="5 12" id="KW-1133">Transmembrane helix</keyword>
<dbReference type="Pfam" id="PF10099">
    <property type="entry name" value="RskA_C"/>
    <property type="match status" value="1"/>
</dbReference>
<dbReference type="RefSeq" id="WP_093942673.1">
    <property type="nucleotide sequence ID" value="NZ_CP022521.1"/>
</dbReference>
<evidence type="ECO:0000256" key="10">
    <source>
        <dbReference type="ARBA" id="ARBA00030803"/>
    </source>
</evidence>
<evidence type="ECO:0000256" key="4">
    <source>
        <dbReference type="ARBA" id="ARBA00022692"/>
    </source>
</evidence>
<evidence type="ECO:0000256" key="12">
    <source>
        <dbReference type="SAM" id="Phobius"/>
    </source>
</evidence>
<dbReference type="Gene3D" id="1.10.10.1320">
    <property type="entry name" value="Anti-sigma factor, zinc-finger domain"/>
    <property type="match status" value="1"/>
</dbReference>
<gene>
    <name evidence="14" type="ORF">AHOG_19645</name>
</gene>
<protein>
    <recommendedName>
        <fullName evidence="10">Regulator of SigK</fullName>
    </recommendedName>
    <alternativeName>
        <fullName evidence="9">Sigma-K anti-sigma factor RskA</fullName>
    </alternativeName>
</protein>
<dbReference type="InterPro" id="IPR051474">
    <property type="entry name" value="Anti-sigma-K/W_factor"/>
</dbReference>
<feature type="compositionally biased region" description="Basic and acidic residues" evidence="11">
    <location>
        <begin position="120"/>
        <end position="130"/>
    </location>
</feature>
<feature type="compositionally biased region" description="Low complexity" evidence="11">
    <location>
        <begin position="105"/>
        <end position="114"/>
    </location>
</feature>
<organism evidence="14 15">
    <name type="scientific">Actinoalloteichus hoggarensis</name>
    <dbReference type="NCBI Taxonomy" id="1470176"/>
    <lineage>
        <taxon>Bacteria</taxon>
        <taxon>Bacillati</taxon>
        <taxon>Actinomycetota</taxon>
        <taxon>Actinomycetes</taxon>
        <taxon>Pseudonocardiales</taxon>
        <taxon>Pseudonocardiaceae</taxon>
        <taxon>Actinoalloteichus</taxon>
    </lineage>
</organism>
<proteinExistence type="predicted"/>
<evidence type="ECO:0000256" key="7">
    <source>
        <dbReference type="ARBA" id="ARBA00023136"/>
    </source>
</evidence>
<dbReference type="GO" id="GO:0016989">
    <property type="term" value="F:sigma factor antagonist activity"/>
    <property type="evidence" value="ECO:0007669"/>
    <property type="project" value="TreeGrafter"/>
</dbReference>
<evidence type="ECO:0000256" key="9">
    <source>
        <dbReference type="ARBA" id="ARBA00029829"/>
    </source>
</evidence>
<feature type="transmembrane region" description="Helical" evidence="12">
    <location>
        <begin position="137"/>
        <end position="158"/>
    </location>
</feature>
<dbReference type="InterPro" id="IPR018764">
    <property type="entry name" value="RskA_C"/>
</dbReference>
<evidence type="ECO:0000256" key="8">
    <source>
        <dbReference type="ARBA" id="ARBA00023163"/>
    </source>
</evidence>
<feature type="region of interest" description="Disordered" evidence="11">
    <location>
        <begin position="80"/>
        <end position="132"/>
    </location>
</feature>
<evidence type="ECO:0000256" key="6">
    <source>
        <dbReference type="ARBA" id="ARBA00023015"/>
    </source>
</evidence>
<keyword evidence="4 12" id="KW-0812">Transmembrane</keyword>
<comment type="subcellular location">
    <subcellularLocation>
        <location evidence="2">Cell membrane</location>
    </subcellularLocation>
    <subcellularLocation>
        <location evidence="1">Membrane</location>
        <topology evidence="1">Single-pass membrane protein</topology>
    </subcellularLocation>
</comment>
<dbReference type="PANTHER" id="PTHR37461:SF1">
    <property type="entry name" value="ANTI-SIGMA-K FACTOR RSKA"/>
    <property type="match status" value="1"/>
</dbReference>
<dbReference type="AlphaFoldDB" id="A0A221W6F9"/>
<keyword evidence="6" id="KW-0805">Transcription regulation</keyword>
<evidence type="ECO:0000256" key="5">
    <source>
        <dbReference type="ARBA" id="ARBA00022989"/>
    </source>
</evidence>
<reference evidence="14 15" key="1">
    <citation type="submission" date="2017-07" db="EMBL/GenBank/DDBJ databases">
        <title>Complete genome sequence of Actinoalloteichus hoggarensis DSM 45943, type strain of Actinoalloteichus hoggarensis.</title>
        <authorList>
            <person name="Ruckert C."/>
            <person name="Nouioui I."/>
            <person name="Willmese J."/>
            <person name="van Wezel G."/>
            <person name="Klenk H.-P."/>
            <person name="Kalinowski J."/>
            <person name="Zotchev S.B."/>
        </authorList>
    </citation>
    <scope>NUCLEOTIDE SEQUENCE [LARGE SCALE GENOMIC DNA]</scope>
    <source>
        <strain evidence="14 15">DSM 45943</strain>
    </source>
</reference>
<evidence type="ECO:0000256" key="2">
    <source>
        <dbReference type="ARBA" id="ARBA00004236"/>
    </source>
</evidence>
<keyword evidence="15" id="KW-1185">Reference proteome</keyword>
<dbReference type="GO" id="GO:0005886">
    <property type="term" value="C:plasma membrane"/>
    <property type="evidence" value="ECO:0007669"/>
    <property type="project" value="UniProtKB-SubCell"/>
</dbReference>
<keyword evidence="3" id="KW-1003">Cell membrane</keyword>